<protein>
    <submittedName>
        <fullName evidence="1">Uncharacterized protein</fullName>
    </submittedName>
</protein>
<keyword evidence="2" id="KW-1185">Reference proteome</keyword>
<name>A0AAD7SW88_9TELE</name>
<accession>A0AAD7SW88</accession>
<reference evidence="1" key="1">
    <citation type="journal article" date="2023" name="Science">
        <title>Genome structures resolve the early diversification of teleost fishes.</title>
        <authorList>
            <person name="Parey E."/>
            <person name="Louis A."/>
            <person name="Montfort J."/>
            <person name="Bouchez O."/>
            <person name="Roques C."/>
            <person name="Iampietro C."/>
            <person name="Lluch J."/>
            <person name="Castinel A."/>
            <person name="Donnadieu C."/>
            <person name="Desvignes T."/>
            <person name="Floi Bucao C."/>
            <person name="Jouanno E."/>
            <person name="Wen M."/>
            <person name="Mejri S."/>
            <person name="Dirks R."/>
            <person name="Jansen H."/>
            <person name="Henkel C."/>
            <person name="Chen W.J."/>
            <person name="Zahm M."/>
            <person name="Cabau C."/>
            <person name="Klopp C."/>
            <person name="Thompson A.W."/>
            <person name="Robinson-Rechavi M."/>
            <person name="Braasch I."/>
            <person name="Lecointre G."/>
            <person name="Bobe J."/>
            <person name="Postlethwait J.H."/>
            <person name="Berthelot C."/>
            <person name="Roest Crollius H."/>
            <person name="Guiguen Y."/>
        </authorList>
    </citation>
    <scope>NUCLEOTIDE SEQUENCE</scope>
    <source>
        <strain evidence="1">NC1722</strain>
    </source>
</reference>
<organism evidence="1 2">
    <name type="scientific">Aldrovandia affinis</name>
    <dbReference type="NCBI Taxonomy" id="143900"/>
    <lineage>
        <taxon>Eukaryota</taxon>
        <taxon>Metazoa</taxon>
        <taxon>Chordata</taxon>
        <taxon>Craniata</taxon>
        <taxon>Vertebrata</taxon>
        <taxon>Euteleostomi</taxon>
        <taxon>Actinopterygii</taxon>
        <taxon>Neopterygii</taxon>
        <taxon>Teleostei</taxon>
        <taxon>Notacanthiformes</taxon>
        <taxon>Halosauridae</taxon>
        <taxon>Aldrovandia</taxon>
    </lineage>
</organism>
<evidence type="ECO:0000313" key="1">
    <source>
        <dbReference type="EMBL" id="KAJ8408966.1"/>
    </source>
</evidence>
<gene>
    <name evidence="1" type="ORF">AAFF_G00239870</name>
</gene>
<dbReference type="AlphaFoldDB" id="A0AAD7SW88"/>
<dbReference type="EMBL" id="JAINUG010000032">
    <property type="protein sequence ID" value="KAJ8408966.1"/>
    <property type="molecule type" value="Genomic_DNA"/>
</dbReference>
<proteinExistence type="predicted"/>
<comment type="caution">
    <text evidence="1">The sequence shown here is derived from an EMBL/GenBank/DDBJ whole genome shotgun (WGS) entry which is preliminary data.</text>
</comment>
<sequence>MPDKVLSCAPLSRSRLLRPQRVNKVTVLWRTARAPSLAHEGQCGQSLGHLRRPRWSGLWEGPQACLLQSSPSRLAPSRRAEAE</sequence>
<dbReference type="Proteomes" id="UP001221898">
    <property type="component" value="Unassembled WGS sequence"/>
</dbReference>
<evidence type="ECO:0000313" key="2">
    <source>
        <dbReference type="Proteomes" id="UP001221898"/>
    </source>
</evidence>